<dbReference type="InterPro" id="IPR051084">
    <property type="entry name" value="H+-coupled_symporters"/>
</dbReference>
<feature type="transmembrane region" description="Helical" evidence="9">
    <location>
        <begin position="282"/>
        <end position="304"/>
    </location>
</feature>
<dbReference type="PROSITE" id="PS50850">
    <property type="entry name" value="MFS"/>
    <property type="match status" value="1"/>
</dbReference>
<comment type="subcellular location">
    <subcellularLocation>
        <location evidence="1">Cell membrane</location>
        <topology evidence="1">Multi-pass membrane protein</topology>
    </subcellularLocation>
</comment>
<dbReference type="InterPro" id="IPR005829">
    <property type="entry name" value="Sugar_transporter_CS"/>
</dbReference>
<keyword evidence="6" id="KW-0769">Symport</keyword>
<dbReference type="PANTHER" id="PTHR43528:SF3">
    <property type="entry name" value="CITRATE-PROTON SYMPORTER"/>
    <property type="match status" value="1"/>
</dbReference>
<evidence type="ECO:0000256" key="3">
    <source>
        <dbReference type="ARBA" id="ARBA00022448"/>
    </source>
</evidence>
<dbReference type="SUPFAM" id="SSF103473">
    <property type="entry name" value="MFS general substrate transporter"/>
    <property type="match status" value="1"/>
</dbReference>
<feature type="transmembrane region" description="Helical" evidence="9">
    <location>
        <begin position="376"/>
        <end position="398"/>
    </location>
</feature>
<dbReference type="RefSeq" id="WP_345536162.1">
    <property type="nucleotide sequence ID" value="NZ_BAABGJ010000008.1"/>
</dbReference>
<evidence type="ECO:0000256" key="4">
    <source>
        <dbReference type="ARBA" id="ARBA00022475"/>
    </source>
</evidence>
<dbReference type="EMBL" id="BAABGJ010000008">
    <property type="protein sequence ID" value="GAA4333675.1"/>
    <property type="molecule type" value="Genomic_DNA"/>
</dbReference>
<feature type="transmembrane region" description="Helical" evidence="9">
    <location>
        <begin position="171"/>
        <end position="189"/>
    </location>
</feature>
<feature type="transmembrane region" description="Helical" evidence="9">
    <location>
        <begin position="62"/>
        <end position="86"/>
    </location>
</feature>
<organism evidence="11 12">
    <name type="scientific">Variovorax defluvii</name>
    <dbReference type="NCBI Taxonomy" id="913761"/>
    <lineage>
        <taxon>Bacteria</taxon>
        <taxon>Pseudomonadati</taxon>
        <taxon>Pseudomonadota</taxon>
        <taxon>Betaproteobacteria</taxon>
        <taxon>Burkholderiales</taxon>
        <taxon>Comamonadaceae</taxon>
        <taxon>Variovorax</taxon>
    </lineage>
</organism>
<dbReference type="Gene3D" id="1.20.1250.20">
    <property type="entry name" value="MFS general substrate transporter like domains"/>
    <property type="match status" value="1"/>
</dbReference>
<feature type="transmembrane region" description="Helical" evidence="9">
    <location>
        <begin position="195"/>
        <end position="214"/>
    </location>
</feature>
<keyword evidence="7 9" id="KW-1133">Transmembrane helix</keyword>
<comment type="similarity">
    <text evidence="2">Belongs to the major facilitator superfamily. Metabolite:H+ Symporter (MHS) family (TC 2.A.1.6) family.</text>
</comment>
<evidence type="ECO:0000256" key="7">
    <source>
        <dbReference type="ARBA" id="ARBA00022989"/>
    </source>
</evidence>
<evidence type="ECO:0000259" key="10">
    <source>
        <dbReference type="PROSITE" id="PS50850"/>
    </source>
</evidence>
<dbReference type="Pfam" id="PF07690">
    <property type="entry name" value="MFS_1"/>
    <property type="match status" value="1"/>
</dbReference>
<evidence type="ECO:0000256" key="5">
    <source>
        <dbReference type="ARBA" id="ARBA00022692"/>
    </source>
</evidence>
<evidence type="ECO:0000256" key="1">
    <source>
        <dbReference type="ARBA" id="ARBA00004651"/>
    </source>
</evidence>
<proteinExistence type="inferred from homology"/>
<evidence type="ECO:0000256" key="2">
    <source>
        <dbReference type="ARBA" id="ARBA00008240"/>
    </source>
</evidence>
<feature type="transmembrane region" description="Helical" evidence="9">
    <location>
        <begin position="341"/>
        <end position="364"/>
    </location>
</feature>
<keyword evidence="8 9" id="KW-0472">Membrane</keyword>
<feature type="domain" description="Major facilitator superfamily (MFS) profile" evidence="10">
    <location>
        <begin position="23"/>
        <end position="432"/>
    </location>
</feature>
<dbReference type="PROSITE" id="PS00217">
    <property type="entry name" value="SUGAR_TRANSPORT_2"/>
    <property type="match status" value="1"/>
</dbReference>
<evidence type="ECO:0000256" key="9">
    <source>
        <dbReference type="SAM" id="Phobius"/>
    </source>
</evidence>
<keyword evidence="3" id="KW-0813">Transport</keyword>
<feature type="transmembrane region" description="Helical" evidence="9">
    <location>
        <begin position="248"/>
        <end position="270"/>
    </location>
</feature>
<reference evidence="12" key="1">
    <citation type="journal article" date="2019" name="Int. J. Syst. Evol. Microbiol.">
        <title>The Global Catalogue of Microorganisms (GCM) 10K type strain sequencing project: providing services to taxonomists for standard genome sequencing and annotation.</title>
        <authorList>
            <consortium name="The Broad Institute Genomics Platform"/>
            <consortium name="The Broad Institute Genome Sequencing Center for Infectious Disease"/>
            <person name="Wu L."/>
            <person name="Ma J."/>
        </authorList>
    </citation>
    <scope>NUCLEOTIDE SEQUENCE [LARGE SCALE GENOMIC DNA]</scope>
    <source>
        <strain evidence="12">JCM 17804</strain>
    </source>
</reference>
<evidence type="ECO:0000256" key="6">
    <source>
        <dbReference type="ARBA" id="ARBA00022847"/>
    </source>
</evidence>
<dbReference type="InterPro" id="IPR020846">
    <property type="entry name" value="MFS_dom"/>
</dbReference>
<name>A0ABP8H3E9_9BURK</name>
<gene>
    <name evidence="11" type="ORF">GCM10023165_08970</name>
</gene>
<protein>
    <submittedName>
        <fullName evidence="11">MFS transporter</fullName>
    </submittedName>
</protein>
<comment type="caution">
    <text evidence="11">The sequence shown here is derived from an EMBL/GenBank/DDBJ whole genome shotgun (WGS) entry which is preliminary data.</text>
</comment>
<evidence type="ECO:0000256" key="8">
    <source>
        <dbReference type="ARBA" id="ARBA00023136"/>
    </source>
</evidence>
<keyword evidence="5 9" id="KW-0812">Transmembrane</keyword>
<feature type="transmembrane region" description="Helical" evidence="9">
    <location>
        <begin position="98"/>
        <end position="119"/>
    </location>
</feature>
<dbReference type="Proteomes" id="UP001500975">
    <property type="component" value="Unassembled WGS sequence"/>
</dbReference>
<dbReference type="PANTHER" id="PTHR43528">
    <property type="entry name" value="ALPHA-KETOGLUTARATE PERMEASE"/>
    <property type="match status" value="1"/>
</dbReference>
<feature type="transmembrane region" description="Helical" evidence="9">
    <location>
        <begin position="316"/>
        <end position="335"/>
    </location>
</feature>
<evidence type="ECO:0000313" key="12">
    <source>
        <dbReference type="Proteomes" id="UP001500975"/>
    </source>
</evidence>
<dbReference type="InterPro" id="IPR036259">
    <property type="entry name" value="MFS_trans_sf"/>
</dbReference>
<keyword evidence="4" id="KW-1003">Cell membrane</keyword>
<keyword evidence="12" id="KW-1185">Reference proteome</keyword>
<dbReference type="InterPro" id="IPR011701">
    <property type="entry name" value="MFS"/>
</dbReference>
<feature type="transmembrane region" description="Helical" evidence="9">
    <location>
        <begin position="410"/>
        <end position="427"/>
    </location>
</feature>
<sequence>MNDTNQMTQQSTPPSHPVSRRKTIVATTIGNGLEFFDFTIYGFLALVIGKLFFPALDSYNQLLLTVGTFGVGFIMRPLGGIVIGAYADRAGRKKAMTLTIFLMALGCAMIGFAPTYAQIGVWAPILIVAARLIQGFSAGGEVGASTTLLVEHATPANRGFMASWQFASQGLGILLGAAVAGGLTAALGPQAMEAWGWRVPFILGMLIAPVGMYIRRQLHESLETAGQPARREARSSLAEVCGEHGRTVLAATLSVLGGTAAAYVVTFYMPTYAVRELGLPPTVALFGAVLTGLLSFALSPLVGLASDRVGRKTLIVWGRVAMMLMIYPGFLWMIASPTPAVLFTVVGLLSVALVVQTVPAITMLPEMFPKHVRASGMSLVYSVGVALFGGFSPFVSTWLVGATGSKLAPAWYLLGMTLVSLLGLLWLRDFTGRDIDEAGAHRADAEPVSRPARA</sequence>
<dbReference type="PROSITE" id="PS00216">
    <property type="entry name" value="SUGAR_TRANSPORT_1"/>
    <property type="match status" value="2"/>
</dbReference>
<evidence type="ECO:0000313" key="11">
    <source>
        <dbReference type="EMBL" id="GAA4333675.1"/>
    </source>
</evidence>
<accession>A0ABP8H3E9</accession>